<dbReference type="InterPro" id="IPR036286">
    <property type="entry name" value="LexA/Signal_pep-like_sf"/>
</dbReference>
<dbReference type="InterPro" id="IPR019533">
    <property type="entry name" value="Peptidase_S26"/>
</dbReference>
<comment type="subcellular location">
    <subcellularLocation>
        <location evidence="6">Membrane</location>
        <topology evidence="6">Single-pass type II membrane protein</topology>
    </subcellularLocation>
</comment>
<dbReference type="EC" id="3.4.21.89" evidence="3 6"/>
<dbReference type="AlphaFoldDB" id="A0A1G2BKQ9"/>
<dbReference type="CDD" id="cd06530">
    <property type="entry name" value="S26_SPase_I"/>
    <property type="match status" value="1"/>
</dbReference>
<feature type="domain" description="Peptidase S26" evidence="7">
    <location>
        <begin position="16"/>
        <end position="174"/>
    </location>
</feature>
<dbReference type="GO" id="GO:0004252">
    <property type="term" value="F:serine-type endopeptidase activity"/>
    <property type="evidence" value="ECO:0007669"/>
    <property type="project" value="InterPro"/>
</dbReference>
<dbReference type="NCBIfam" id="TIGR02227">
    <property type="entry name" value="sigpep_I_bact"/>
    <property type="match status" value="1"/>
</dbReference>
<evidence type="ECO:0000256" key="6">
    <source>
        <dbReference type="RuleBase" id="RU362042"/>
    </source>
</evidence>
<dbReference type="PANTHER" id="PTHR43390:SF1">
    <property type="entry name" value="CHLOROPLAST PROCESSING PEPTIDASE"/>
    <property type="match status" value="1"/>
</dbReference>
<evidence type="ECO:0000256" key="2">
    <source>
        <dbReference type="ARBA" id="ARBA00009370"/>
    </source>
</evidence>
<evidence type="ECO:0000256" key="5">
    <source>
        <dbReference type="PIRSR" id="PIRSR600223-1"/>
    </source>
</evidence>
<gene>
    <name evidence="8" type="ORF">A2927_02475</name>
</gene>
<feature type="active site" evidence="5">
    <location>
        <position position="89"/>
    </location>
</feature>
<feature type="transmembrane region" description="Helical" evidence="6">
    <location>
        <begin position="14"/>
        <end position="36"/>
    </location>
</feature>
<dbReference type="GO" id="GO:0009003">
    <property type="term" value="F:signal peptidase activity"/>
    <property type="evidence" value="ECO:0007669"/>
    <property type="project" value="UniProtKB-EC"/>
</dbReference>
<keyword evidence="6" id="KW-0812">Transmembrane</keyword>
<accession>A0A1G2BKQ9</accession>
<dbReference type="InterPro" id="IPR019757">
    <property type="entry name" value="Pept_S26A_signal_pept_1_Lys-AS"/>
</dbReference>
<evidence type="ECO:0000313" key="9">
    <source>
        <dbReference type="Proteomes" id="UP000178849"/>
    </source>
</evidence>
<dbReference type="Pfam" id="PF10502">
    <property type="entry name" value="Peptidase_S26"/>
    <property type="match status" value="1"/>
</dbReference>
<comment type="similarity">
    <text evidence="2 6">Belongs to the peptidase S26 family.</text>
</comment>
<keyword evidence="6" id="KW-1133">Transmembrane helix</keyword>
<dbReference type="SUPFAM" id="SSF51306">
    <property type="entry name" value="LexA/Signal peptidase"/>
    <property type="match status" value="1"/>
</dbReference>
<dbReference type="Gene3D" id="2.10.109.10">
    <property type="entry name" value="Umud Fragment, subunit A"/>
    <property type="match status" value="1"/>
</dbReference>
<dbReference type="InterPro" id="IPR019758">
    <property type="entry name" value="Pept_S26A_signal_pept_1_CS"/>
</dbReference>
<dbReference type="GO" id="GO:0016020">
    <property type="term" value="C:membrane"/>
    <property type="evidence" value="ECO:0007669"/>
    <property type="project" value="UniProtKB-SubCell"/>
</dbReference>
<dbReference type="PANTHER" id="PTHR43390">
    <property type="entry name" value="SIGNAL PEPTIDASE I"/>
    <property type="match status" value="1"/>
</dbReference>
<name>A0A1G2BKQ9_9BACT</name>
<dbReference type="PRINTS" id="PR00727">
    <property type="entry name" value="LEADERPTASE"/>
</dbReference>
<dbReference type="EMBL" id="MHKL01000010">
    <property type="protein sequence ID" value="OGY89692.1"/>
    <property type="molecule type" value="Genomic_DNA"/>
</dbReference>
<keyword evidence="6" id="KW-0645">Protease</keyword>
<sequence>MDSEPSGFKKFFQYAWEIIKIVVISLVIIVPIRLYVVQPFIVEGDSMTPNFHDGEYLIVDEISYRFRAPQRGEVVILHPPQAEKTYYIKRVIGLPGETLELRDGRIYIYNDEFPDGRVLSEVNYLTKNQITEMAKVTLKADEYYVFGDNRDNSLDSRRIGPIPLQNIKGRAILRAFPFNKFTIIKAPEYFFRS</sequence>
<dbReference type="PROSITE" id="PS00761">
    <property type="entry name" value="SPASE_I_3"/>
    <property type="match status" value="1"/>
</dbReference>
<keyword evidence="6" id="KW-0472">Membrane</keyword>
<dbReference type="InterPro" id="IPR000223">
    <property type="entry name" value="Pept_S26A_signal_pept_1"/>
</dbReference>
<dbReference type="STRING" id="1798550.A2927_02475"/>
<protein>
    <recommendedName>
        <fullName evidence="3 6">Signal peptidase I</fullName>
        <ecNumber evidence="3 6">3.4.21.89</ecNumber>
    </recommendedName>
</protein>
<organism evidence="8 9">
    <name type="scientific">Candidatus Komeilibacteria bacterium RIFCSPLOWO2_01_FULL_45_10</name>
    <dbReference type="NCBI Taxonomy" id="1798550"/>
    <lineage>
        <taxon>Bacteria</taxon>
        <taxon>Candidatus Komeiliibacteriota</taxon>
    </lineage>
</organism>
<evidence type="ECO:0000256" key="1">
    <source>
        <dbReference type="ARBA" id="ARBA00000677"/>
    </source>
</evidence>
<dbReference type="Proteomes" id="UP000178849">
    <property type="component" value="Unassembled WGS sequence"/>
</dbReference>
<feature type="active site" evidence="5">
    <location>
        <position position="46"/>
    </location>
</feature>
<comment type="caution">
    <text evidence="8">The sequence shown here is derived from an EMBL/GenBank/DDBJ whole genome shotgun (WGS) entry which is preliminary data.</text>
</comment>
<evidence type="ECO:0000313" key="8">
    <source>
        <dbReference type="EMBL" id="OGY89692.1"/>
    </source>
</evidence>
<dbReference type="PROSITE" id="PS00760">
    <property type="entry name" value="SPASE_I_2"/>
    <property type="match status" value="1"/>
</dbReference>
<evidence type="ECO:0000256" key="3">
    <source>
        <dbReference type="ARBA" id="ARBA00013208"/>
    </source>
</evidence>
<reference evidence="8 9" key="1">
    <citation type="journal article" date="2016" name="Nat. Commun.">
        <title>Thousands of microbial genomes shed light on interconnected biogeochemical processes in an aquifer system.</title>
        <authorList>
            <person name="Anantharaman K."/>
            <person name="Brown C.T."/>
            <person name="Hug L.A."/>
            <person name="Sharon I."/>
            <person name="Castelle C.J."/>
            <person name="Probst A.J."/>
            <person name="Thomas B.C."/>
            <person name="Singh A."/>
            <person name="Wilkins M.J."/>
            <person name="Karaoz U."/>
            <person name="Brodie E.L."/>
            <person name="Williams K.H."/>
            <person name="Hubbard S.S."/>
            <person name="Banfield J.F."/>
        </authorList>
    </citation>
    <scope>NUCLEOTIDE SEQUENCE [LARGE SCALE GENOMIC DNA]</scope>
</reference>
<evidence type="ECO:0000259" key="7">
    <source>
        <dbReference type="Pfam" id="PF10502"/>
    </source>
</evidence>
<comment type="catalytic activity">
    <reaction evidence="1 6">
        <text>Cleavage of hydrophobic, N-terminal signal or leader sequences from secreted and periplasmic proteins.</text>
        <dbReference type="EC" id="3.4.21.89"/>
    </reaction>
</comment>
<keyword evidence="4 6" id="KW-0378">Hydrolase</keyword>
<dbReference type="GO" id="GO:0006465">
    <property type="term" value="P:signal peptide processing"/>
    <property type="evidence" value="ECO:0007669"/>
    <property type="project" value="InterPro"/>
</dbReference>
<evidence type="ECO:0000256" key="4">
    <source>
        <dbReference type="ARBA" id="ARBA00022801"/>
    </source>
</evidence>
<proteinExistence type="inferred from homology"/>